<name>A0AAJ5ZF45_9CHLR</name>
<dbReference type="CDD" id="cd01421">
    <property type="entry name" value="IMPCH"/>
    <property type="match status" value="1"/>
</dbReference>
<dbReference type="FunFam" id="3.40.140.20:FF:000001">
    <property type="entry name" value="Bifunctional purine biosynthesis protein PurH"/>
    <property type="match status" value="1"/>
</dbReference>
<evidence type="ECO:0000259" key="11">
    <source>
        <dbReference type="PROSITE" id="PS51855"/>
    </source>
</evidence>
<dbReference type="GO" id="GO:0005829">
    <property type="term" value="C:cytosol"/>
    <property type="evidence" value="ECO:0007669"/>
    <property type="project" value="TreeGrafter"/>
</dbReference>
<dbReference type="GO" id="GO:0004643">
    <property type="term" value="F:phosphoribosylaminoimidazolecarboxamide formyltransferase activity"/>
    <property type="evidence" value="ECO:0007669"/>
    <property type="project" value="UniProtKB-UniRule"/>
</dbReference>
<dbReference type="EMBL" id="CP046147">
    <property type="protein sequence ID" value="WFG40302.1"/>
    <property type="molecule type" value="Genomic_DNA"/>
</dbReference>
<evidence type="ECO:0000256" key="1">
    <source>
        <dbReference type="ARBA" id="ARBA00004844"/>
    </source>
</evidence>
<keyword evidence="4 10" id="KW-0808">Transferase</keyword>
<reference evidence="14" key="3">
    <citation type="submission" date="2023-06" db="EMBL/GenBank/DDBJ databases">
        <title>Pangenomics reveal diversification of enzyme families and niche specialization in globally abundant SAR202 bacteria.</title>
        <authorList>
            <person name="Saw J.H.W."/>
        </authorList>
    </citation>
    <scope>NUCLEOTIDE SEQUENCE [LARGE SCALE GENOMIC DNA]</scope>
    <source>
        <strain evidence="14">JH1073</strain>
    </source>
</reference>
<dbReference type="PANTHER" id="PTHR11692">
    <property type="entry name" value="BIFUNCTIONAL PURINE BIOSYNTHESIS PROTEIN PURH"/>
    <property type="match status" value="1"/>
</dbReference>
<dbReference type="SMART" id="SM00798">
    <property type="entry name" value="AICARFT_IMPCHas"/>
    <property type="match status" value="1"/>
</dbReference>
<evidence type="ECO:0000313" key="14">
    <source>
        <dbReference type="Proteomes" id="UP001219901"/>
    </source>
</evidence>
<evidence type="ECO:0000256" key="7">
    <source>
        <dbReference type="ARBA" id="ARBA00023268"/>
    </source>
</evidence>
<evidence type="ECO:0000313" key="12">
    <source>
        <dbReference type="EMBL" id="MDG0867310.1"/>
    </source>
</evidence>
<evidence type="ECO:0000256" key="2">
    <source>
        <dbReference type="ARBA" id="ARBA00004954"/>
    </source>
</evidence>
<dbReference type="SUPFAM" id="SSF53927">
    <property type="entry name" value="Cytidine deaminase-like"/>
    <property type="match status" value="1"/>
</dbReference>
<organism evidence="13 14">
    <name type="scientific">Candidatus Lucifugimonas marina</name>
    <dbReference type="NCBI Taxonomy" id="3038979"/>
    <lineage>
        <taxon>Bacteria</taxon>
        <taxon>Bacillati</taxon>
        <taxon>Chloroflexota</taxon>
        <taxon>Dehalococcoidia</taxon>
        <taxon>SAR202 cluster</taxon>
        <taxon>Candidatus Lucifugimonadales</taxon>
        <taxon>Candidatus Lucifugimonadaceae</taxon>
        <taxon>Candidatus Lucifugimonas</taxon>
    </lineage>
</organism>
<dbReference type="InterPro" id="IPR024051">
    <property type="entry name" value="AICAR_Tfase_dup_dom_sf"/>
</dbReference>
<evidence type="ECO:0000313" key="15">
    <source>
        <dbReference type="Proteomes" id="UP001321249"/>
    </source>
</evidence>
<dbReference type="GO" id="GO:0003937">
    <property type="term" value="F:IMP cyclohydrolase activity"/>
    <property type="evidence" value="ECO:0007669"/>
    <property type="project" value="UniProtKB-UniRule"/>
</dbReference>
<dbReference type="GO" id="GO:0006189">
    <property type="term" value="P:'de novo' IMP biosynthetic process"/>
    <property type="evidence" value="ECO:0007669"/>
    <property type="project" value="UniProtKB-UniRule"/>
</dbReference>
<evidence type="ECO:0000313" key="13">
    <source>
        <dbReference type="EMBL" id="WFG40302.1"/>
    </source>
</evidence>
<dbReference type="FunFam" id="3.40.50.1380:FF:000001">
    <property type="entry name" value="Bifunctional purine biosynthesis protein PurH"/>
    <property type="match status" value="1"/>
</dbReference>
<dbReference type="Proteomes" id="UP001219901">
    <property type="component" value="Chromosome"/>
</dbReference>
<feature type="domain" description="MGS-like" evidence="11">
    <location>
        <begin position="1"/>
        <end position="143"/>
    </location>
</feature>
<dbReference type="Proteomes" id="UP001321249">
    <property type="component" value="Unassembled WGS sequence"/>
</dbReference>
<evidence type="ECO:0000256" key="4">
    <source>
        <dbReference type="ARBA" id="ARBA00022679"/>
    </source>
</evidence>
<keyword evidence="14" id="KW-1185">Reference proteome</keyword>
<comment type="catalytic activity">
    <reaction evidence="8 10">
        <text>(6R)-10-formyltetrahydrofolate + 5-amino-1-(5-phospho-beta-D-ribosyl)imidazole-4-carboxamide = 5-formamido-1-(5-phospho-D-ribosyl)imidazole-4-carboxamide + (6S)-5,6,7,8-tetrahydrofolate</text>
        <dbReference type="Rhea" id="RHEA:22192"/>
        <dbReference type="ChEBI" id="CHEBI:57453"/>
        <dbReference type="ChEBI" id="CHEBI:58467"/>
        <dbReference type="ChEBI" id="CHEBI:58475"/>
        <dbReference type="ChEBI" id="CHEBI:195366"/>
        <dbReference type="EC" id="2.1.2.3"/>
    </reaction>
</comment>
<dbReference type="PROSITE" id="PS51855">
    <property type="entry name" value="MGS"/>
    <property type="match status" value="1"/>
</dbReference>
<evidence type="ECO:0000256" key="5">
    <source>
        <dbReference type="ARBA" id="ARBA00022755"/>
    </source>
</evidence>
<dbReference type="InterPro" id="IPR016193">
    <property type="entry name" value="Cytidine_deaminase-like"/>
</dbReference>
<dbReference type="EMBL" id="WMBE01000003">
    <property type="protein sequence ID" value="MDG0867310.1"/>
    <property type="molecule type" value="Genomic_DNA"/>
</dbReference>
<dbReference type="InterPro" id="IPR036914">
    <property type="entry name" value="MGS-like_dom_sf"/>
</dbReference>
<dbReference type="Pfam" id="PF02142">
    <property type="entry name" value="MGS"/>
    <property type="match status" value="1"/>
</dbReference>
<reference evidence="13" key="2">
    <citation type="journal article" date="2023" name="Nat. Commun.">
        <title>Cultivation of marine bacteria of the SAR202 clade.</title>
        <authorList>
            <person name="Lim Y."/>
            <person name="Seo J.H."/>
            <person name="Giovannoni S.J."/>
            <person name="Kang I."/>
            <person name="Cho J.C."/>
        </authorList>
    </citation>
    <scope>NUCLEOTIDE SEQUENCE</scope>
    <source>
        <strain evidence="13">JH1073</strain>
    </source>
</reference>
<evidence type="ECO:0000256" key="3">
    <source>
        <dbReference type="ARBA" id="ARBA00007667"/>
    </source>
</evidence>
<dbReference type="Gene3D" id="3.40.140.20">
    <property type="match status" value="2"/>
</dbReference>
<dbReference type="HAMAP" id="MF_00139">
    <property type="entry name" value="PurH"/>
    <property type="match status" value="1"/>
</dbReference>
<comment type="pathway">
    <text evidence="2 10">Purine metabolism; IMP biosynthesis via de novo pathway; 5-formamido-1-(5-phospho-D-ribosyl)imidazole-4-carboxamide from 5-amino-1-(5-phospho-D-ribosyl)imidazole-4-carboxamide (10-formyl THF route): step 1/1.</text>
</comment>
<dbReference type="InterPro" id="IPR002695">
    <property type="entry name" value="PurH-like"/>
</dbReference>
<evidence type="ECO:0000256" key="9">
    <source>
        <dbReference type="ARBA" id="ARBA00050687"/>
    </source>
</evidence>
<dbReference type="PIRSF" id="PIRSF000414">
    <property type="entry name" value="AICARFT_IMPCHas"/>
    <property type="match status" value="1"/>
</dbReference>
<protein>
    <recommendedName>
        <fullName evidence="10">Bifunctional purine biosynthesis protein PurH</fullName>
    </recommendedName>
    <domain>
        <recommendedName>
            <fullName evidence="10">Phosphoribosylaminoimidazolecarboxamide formyltransferase</fullName>
            <ecNumber evidence="10">2.1.2.3</ecNumber>
        </recommendedName>
        <alternativeName>
            <fullName evidence="10">AICAR transformylase</fullName>
        </alternativeName>
    </domain>
    <domain>
        <recommendedName>
            <fullName evidence="10">IMP cyclohydrolase</fullName>
            <ecNumber evidence="10">3.5.4.10</ecNumber>
        </recommendedName>
        <alternativeName>
            <fullName evidence="10">ATIC</fullName>
        </alternativeName>
        <alternativeName>
            <fullName evidence="10">IMP synthase</fullName>
        </alternativeName>
        <alternativeName>
            <fullName evidence="10">Inosinicase</fullName>
        </alternativeName>
    </domain>
</protein>
<evidence type="ECO:0000256" key="8">
    <source>
        <dbReference type="ARBA" id="ARBA00050488"/>
    </source>
</evidence>
<keyword evidence="6 10" id="KW-0378">Hydrolase</keyword>
<comment type="pathway">
    <text evidence="1 10">Purine metabolism; IMP biosynthesis via de novo pathway; IMP from 5-formamido-1-(5-phospho-D-ribosyl)imidazole-4-carboxamide: step 1/1.</text>
</comment>
<dbReference type="EC" id="2.1.2.3" evidence="10"/>
<dbReference type="AlphaFoldDB" id="A0AAJ5ZF45"/>
<dbReference type="PANTHER" id="PTHR11692:SF0">
    <property type="entry name" value="BIFUNCTIONAL PURINE BIOSYNTHESIS PROTEIN ATIC"/>
    <property type="match status" value="1"/>
</dbReference>
<evidence type="ECO:0000256" key="6">
    <source>
        <dbReference type="ARBA" id="ARBA00022801"/>
    </source>
</evidence>
<dbReference type="NCBIfam" id="TIGR00355">
    <property type="entry name" value="purH"/>
    <property type="match status" value="1"/>
</dbReference>
<keyword evidence="5 10" id="KW-0658">Purine biosynthesis</keyword>
<dbReference type="SUPFAM" id="SSF52335">
    <property type="entry name" value="Methylglyoxal synthase-like"/>
    <property type="match status" value="1"/>
</dbReference>
<dbReference type="Pfam" id="PF01808">
    <property type="entry name" value="AICARFT_IMPCHas"/>
    <property type="match status" value="1"/>
</dbReference>
<proteinExistence type="inferred from homology"/>
<comment type="domain">
    <text evidence="10">The IMP cyclohydrolase activity resides in the N-terminal region.</text>
</comment>
<dbReference type="NCBIfam" id="NF002049">
    <property type="entry name" value="PRK00881.1"/>
    <property type="match status" value="1"/>
</dbReference>
<keyword evidence="7 10" id="KW-0511">Multifunctional enzyme</keyword>
<reference evidence="14 15" key="1">
    <citation type="submission" date="2019-11" db="EMBL/GenBank/DDBJ databases">
        <authorList>
            <person name="Cho J.-C."/>
        </authorList>
    </citation>
    <scope>NUCLEOTIDE SEQUENCE [LARGE SCALE GENOMIC DNA]</scope>
    <source>
        <strain evidence="13 14">JH1073</strain>
        <strain evidence="12 15">JH702</strain>
    </source>
</reference>
<comment type="similarity">
    <text evidence="3 10">Belongs to the PurH family.</text>
</comment>
<accession>A0AAJ5ZF45</accession>
<dbReference type="Gene3D" id="3.40.50.1380">
    <property type="entry name" value="Methylglyoxal synthase-like domain"/>
    <property type="match status" value="1"/>
</dbReference>
<evidence type="ECO:0000256" key="10">
    <source>
        <dbReference type="HAMAP-Rule" id="MF_00139"/>
    </source>
</evidence>
<dbReference type="SMART" id="SM00851">
    <property type="entry name" value="MGS"/>
    <property type="match status" value="1"/>
</dbReference>
<comment type="catalytic activity">
    <reaction evidence="9 10">
        <text>IMP + H2O = 5-formamido-1-(5-phospho-D-ribosyl)imidazole-4-carboxamide</text>
        <dbReference type="Rhea" id="RHEA:18445"/>
        <dbReference type="ChEBI" id="CHEBI:15377"/>
        <dbReference type="ChEBI" id="CHEBI:58053"/>
        <dbReference type="ChEBI" id="CHEBI:58467"/>
        <dbReference type="EC" id="3.5.4.10"/>
    </reaction>
</comment>
<gene>
    <name evidence="10 13" type="primary">purH</name>
    <name evidence="12" type="ORF">GKO46_09535</name>
    <name evidence="13" type="ORF">GKO48_12005</name>
</gene>
<dbReference type="InterPro" id="IPR011607">
    <property type="entry name" value="MGS-like_dom"/>
</dbReference>
<dbReference type="EC" id="3.5.4.10" evidence="10"/>
<sequence length="514" mass="54752">MRALLSAYDRTGLVDFAKVLAAKGFELLSTGGTAAELKNAGLDITEVANVTGAPEILDGRVKTLHPRIHGGLLGKRSNPAHVAEMKEQGIEGIDVVVNNLYPFQQTIAKPDVTLDEALENIDIGGPAMTRAAAKNFPDVVIVVDPSDYSVVGDMIANGGVSMDQRRKLASKAFQHVAGYDTLISAYLREPEATGDDKTALFPEELTFGWNRVAIPRYGENPHQAGGIYVTPGESGGIVNAKKLHGIDMSYLNYFDADAAWVAANSFESLGQHCVSVVKHANPCGLATDYNQAEAYRKAYAGDTISAFGGIVGFNTVVTAETALAMKGVLYDNIVAPGYEPEALEILSKRKRTRVLEVQPSATPLLNVRNVTGGALVQQPDDIVEDPSSWKVVTKKQPTEQQLSDMAFAWKACQLVHSNAIVFAKNSMLQGMGAGQPNRAISVYLAGRAAGDEAQGCVMASDAFFPFPDGIEGAAEAGAVAVVQPGGSVKDQEVIEAADRLGLVMLFTGTRHFYH</sequence>